<dbReference type="InterPro" id="IPR024079">
    <property type="entry name" value="MetalloPept_cat_dom_sf"/>
</dbReference>
<feature type="signal peptide" evidence="1">
    <location>
        <begin position="1"/>
        <end position="24"/>
    </location>
</feature>
<dbReference type="EMBL" id="NJAJ01000013">
    <property type="protein sequence ID" value="PHM65775.1"/>
    <property type="molecule type" value="Genomic_DNA"/>
</dbReference>
<keyword evidence="3" id="KW-1185">Reference proteome</keyword>
<dbReference type="SUPFAM" id="SSF55486">
    <property type="entry name" value="Metalloproteases ('zincins'), catalytic domain"/>
    <property type="match status" value="1"/>
</dbReference>
<protein>
    <recommendedName>
        <fullName evidence="4">Peptidase M10 metallopeptidase domain-containing protein</fullName>
    </recommendedName>
</protein>
<reference evidence="2 3" key="1">
    <citation type="journal article" date="2017" name="Nat. Microbiol.">
        <title>Natural product diversity associated with the nematode symbionts Photorhabdus and Xenorhabdus.</title>
        <authorList>
            <person name="Tobias N.J."/>
            <person name="Wolff H."/>
            <person name="Djahanschiri B."/>
            <person name="Grundmann F."/>
            <person name="Kronenwerth M."/>
            <person name="Shi Y.M."/>
            <person name="Simonyi S."/>
            <person name="Grun P."/>
            <person name="Shapiro-Ilan D."/>
            <person name="Pidot S.J."/>
            <person name="Stinear T.P."/>
            <person name="Ebersberger I."/>
            <person name="Bode H.B."/>
        </authorList>
    </citation>
    <scope>NUCLEOTIDE SEQUENCE [LARGE SCALE GENOMIC DNA]</scope>
    <source>
        <strain evidence="2 3">DSM 17904</strain>
    </source>
</reference>
<sequence length="340" mass="38651">MGLINKIFILIVIVLSFSSLSGIAADDMDDNPLSENDIRSSVVGLFYDLDRNPYNPVVGYGSVMRYILPDPLLFIRYIYPPEGHVDIYIAPLMRRAVNYWNNVLGVHFTIAEGHVGGPSNFVVQTMLPTMLDTSHSDYYLGDLEAFTIFPYSRQYEEDRFDYGITSSGIYMAPEIEVSSLLFTTWIETMGLDHSFREYAELHTYTILLHEIGHALGLVHPEDLIRGRRNTVTDTSPGHSRRHQYVEYSVTNQHHVPIMLISSVAFLLSLHNQIGEDLNFNNIVVSSEERRLVENQVSMICLPRQIQNNAKISSSKKNDECNYHGVYPVAKMIVPIMSILN</sequence>
<feature type="chain" id="PRO_5012226305" description="Peptidase M10 metallopeptidase domain-containing protein" evidence="1">
    <location>
        <begin position="25"/>
        <end position="340"/>
    </location>
</feature>
<evidence type="ECO:0008006" key="4">
    <source>
        <dbReference type="Google" id="ProtNLM"/>
    </source>
</evidence>
<comment type="caution">
    <text evidence="2">The sequence shown here is derived from an EMBL/GenBank/DDBJ whole genome shotgun (WGS) entry which is preliminary data.</text>
</comment>
<dbReference type="Proteomes" id="UP000222366">
    <property type="component" value="Unassembled WGS sequence"/>
</dbReference>
<keyword evidence="1" id="KW-0732">Signal</keyword>
<evidence type="ECO:0000256" key="1">
    <source>
        <dbReference type="SAM" id="SignalP"/>
    </source>
</evidence>
<organism evidence="2 3">
    <name type="scientific">Xenorhabdus stockiae</name>
    <dbReference type="NCBI Taxonomy" id="351614"/>
    <lineage>
        <taxon>Bacteria</taxon>
        <taxon>Pseudomonadati</taxon>
        <taxon>Pseudomonadota</taxon>
        <taxon>Gammaproteobacteria</taxon>
        <taxon>Enterobacterales</taxon>
        <taxon>Morganellaceae</taxon>
        <taxon>Xenorhabdus</taxon>
    </lineage>
</organism>
<evidence type="ECO:0000313" key="2">
    <source>
        <dbReference type="EMBL" id="PHM65775.1"/>
    </source>
</evidence>
<accession>A0A2D0KR41</accession>
<dbReference type="RefSeq" id="WP_099124767.1">
    <property type="nucleotide sequence ID" value="NZ_CAWNRH010000035.1"/>
</dbReference>
<gene>
    <name evidence="2" type="ORF">Xsto_01720</name>
</gene>
<name>A0A2D0KR41_9GAMM</name>
<dbReference type="GO" id="GO:0008237">
    <property type="term" value="F:metallopeptidase activity"/>
    <property type="evidence" value="ECO:0007669"/>
    <property type="project" value="InterPro"/>
</dbReference>
<proteinExistence type="predicted"/>
<dbReference type="AlphaFoldDB" id="A0A2D0KR41"/>
<dbReference type="Gene3D" id="3.40.390.10">
    <property type="entry name" value="Collagenase (Catalytic Domain)"/>
    <property type="match status" value="1"/>
</dbReference>
<evidence type="ECO:0000313" key="3">
    <source>
        <dbReference type="Proteomes" id="UP000222366"/>
    </source>
</evidence>